<reference evidence="8 9" key="1">
    <citation type="submission" date="2018-10" db="EMBL/GenBank/DDBJ databases">
        <title>Butyricimonas faecalis sp. nov., isolated from human faeces and emended description of the genus Butyricimonas.</title>
        <authorList>
            <person name="Le Roy T."/>
            <person name="Van der Smissen P."/>
            <person name="Paquot A."/>
            <person name="Delzenne N."/>
            <person name="Muccioli G."/>
            <person name="Collet J.-F."/>
            <person name="Cani P.D."/>
        </authorList>
    </citation>
    <scope>NUCLEOTIDE SEQUENCE [LARGE SCALE GENOMIC DNA]</scope>
    <source>
        <strain evidence="8 9">H184</strain>
    </source>
</reference>
<dbReference type="AlphaFoldDB" id="A0A3Q9IP33"/>
<feature type="transmembrane region" description="Helical" evidence="7">
    <location>
        <begin position="74"/>
        <end position="98"/>
    </location>
</feature>
<feature type="transmembrane region" description="Helical" evidence="7">
    <location>
        <begin position="306"/>
        <end position="326"/>
    </location>
</feature>
<dbReference type="RefSeq" id="WP_106481071.1">
    <property type="nucleotide sequence ID" value="NZ_CP032819.1"/>
</dbReference>
<dbReference type="Proteomes" id="UP000270673">
    <property type="component" value="Chromosome"/>
</dbReference>
<comment type="subcellular location">
    <subcellularLocation>
        <location evidence="1">Membrane</location>
        <topology evidence="1">Multi-pass membrane protein</topology>
    </subcellularLocation>
</comment>
<dbReference type="PANTHER" id="PTHR42865">
    <property type="entry name" value="PROTON/GLUTAMATE-ASPARTATE SYMPORTER"/>
    <property type="match status" value="1"/>
</dbReference>
<dbReference type="SUPFAM" id="SSF118215">
    <property type="entry name" value="Proton glutamate symport protein"/>
    <property type="match status" value="1"/>
</dbReference>
<dbReference type="InterPro" id="IPR001991">
    <property type="entry name" value="Na-dicarboxylate_symporter"/>
</dbReference>
<feature type="transmembrane region" description="Helical" evidence="7">
    <location>
        <begin position="275"/>
        <end position="299"/>
    </location>
</feature>
<feature type="compositionally biased region" description="Basic and acidic residues" evidence="6">
    <location>
        <begin position="390"/>
        <end position="408"/>
    </location>
</feature>
<evidence type="ECO:0000313" key="8">
    <source>
        <dbReference type="EMBL" id="AZS30418.1"/>
    </source>
</evidence>
<evidence type="ECO:0000256" key="7">
    <source>
        <dbReference type="SAM" id="Phobius"/>
    </source>
</evidence>
<accession>A0A3Q9IP33</accession>
<dbReference type="OrthoDB" id="9768885at2"/>
<sequence length="408" mass="44306">MKKLYSSTIFKLIIAVIIGILLGFIANEGFMNIVVTVKYILGQLIFFMVPLIILGFVSYSIAKMKDNASKMLSLALVIAYLSSIGAAFFAMVSGYTLIPHLSIEPVKETLRQLPELIFRLDIPPVVSVMTALVLAIMIGLATVWTKSEVFENLLDNFQKMVLLLINRILIPILPFFIAANFCALSYEGAITKQLPVFLGVMVIVIISQFVWLSFLYVLAGAVSKKNPWQVLKYYGPAYLTAVGTMSSAATLAVALKCAKKSPVLKDDVIDFAIPLFSNIHLCGSILTEVFFVMTVSLMLYGSLPSLTVMILFIILLGIFAIGAPGVPGGTVIASLGIVISILGFDEAGTALLLTIFALQDSFGTACNITGDGALTLIMTKASGHRSTKHPLQDKIHKDTPDFHNKGYY</sequence>
<protein>
    <submittedName>
        <fullName evidence="8">Dicarboxylate/amino acid:cation symporter</fullName>
    </submittedName>
</protein>
<dbReference type="Pfam" id="PF00375">
    <property type="entry name" value="SDF"/>
    <property type="match status" value="1"/>
</dbReference>
<evidence type="ECO:0000256" key="6">
    <source>
        <dbReference type="SAM" id="MobiDB-lite"/>
    </source>
</evidence>
<evidence type="ECO:0000256" key="4">
    <source>
        <dbReference type="ARBA" id="ARBA00022989"/>
    </source>
</evidence>
<dbReference type="Gene3D" id="1.10.3860.10">
    <property type="entry name" value="Sodium:dicarboxylate symporter"/>
    <property type="match status" value="1"/>
</dbReference>
<dbReference type="PRINTS" id="PR00173">
    <property type="entry name" value="EDTRNSPORT"/>
</dbReference>
<gene>
    <name evidence="8" type="ORF">D8S85_13250</name>
</gene>
<keyword evidence="2" id="KW-0813">Transport</keyword>
<feature type="region of interest" description="Disordered" evidence="6">
    <location>
        <begin position="387"/>
        <end position="408"/>
    </location>
</feature>
<evidence type="ECO:0000256" key="5">
    <source>
        <dbReference type="ARBA" id="ARBA00023136"/>
    </source>
</evidence>
<name>A0A3Q9IP33_9BACT</name>
<feature type="transmembrane region" description="Helical" evidence="7">
    <location>
        <begin position="332"/>
        <end position="358"/>
    </location>
</feature>
<feature type="transmembrane region" description="Helical" evidence="7">
    <location>
        <begin position="164"/>
        <end position="186"/>
    </location>
</feature>
<dbReference type="EMBL" id="CP032819">
    <property type="protein sequence ID" value="AZS30418.1"/>
    <property type="molecule type" value="Genomic_DNA"/>
</dbReference>
<keyword evidence="9" id="KW-1185">Reference proteome</keyword>
<proteinExistence type="predicted"/>
<feature type="transmembrane region" description="Helical" evidence="7">
    <location>
        <begin position="198"/>
        <end position="221"/>
    </location>
</feature>
<dbReference type="GO" id="GO:0015293">
    <property type="term" value="F:symporter activity"/>
    <property type="evidence" value="ECO:0007669"/>
    <property type="project" value="InterPro"/>
</dbReference>
<evidence type="ECO:0000313" key="9">
    <source>
        <dbReference type="Proteomes" id="UP000270673"/>
    </source>
</evidence>
<feature type="transmembrane region" description="Helical" evidence="7">
    <location>
        <begin position="233"/>
        <end position="255"/>
    </location>
</feature>
<keyword evidence="4 7" id="KW-1133">Transmembrane helix</keyword>
<dbReference type="KEGG" id="buy:D8S85_13250"/>
<evidence type="ECO:0000256" key="3">
    <source>
        <dbReference type="ARBA" id="ARBA00022692"/>
    </source>
</evidence>
<keyword evidence="3 7" id="KW-0812">Transmembrane</keyword>
<organism evidence="8 9">
    <name type="scientific">Butyricimonas faecalis</name>
    <dbReference type="NCBI Taxonomy" id="2093856"/>
    <lineage>
        <taxon>Bacteria</taxon>
        <taxon>Pseudomonadati</taxon>
        <taxon>Bacteroidota</taxon>
        <taxon>Bacteroidia</taxon>
        <taxon>Bacteroidales</taxon>
        <taxon>Odoribacteraceae</taxon>
        <taxon>Butyricimonas</taxon>
    </lineage>
</organism>
<dbReference type="GO" id="GO:0005886">
    <property type="term" value="C:plasma membrane"/>
    <property type="evidence" value="ECO:0007669"/>
    <property type="project" value="TreeGrafter"/>
</dbReference>
<evidence type="ECO:0000256" key="2">
    <source>
        <dbReference type="ARBA" id="ARBA00022448"/>
    </source>
</evidence>
<feature type="transmembrane region" description="Helical" evidence="7">
    <location>
        <begin position="12"/>
        <end position="34"/>
    </location>
</feature>
<feature type="transmembrane region" description="Helical" evidence="7">
    <location>
        <begin position="40"/>
        <end position="62"/>
    </location>
</feature>
<dbReference type="PANTHER" id="PTHR42865:SF10">
    <property type="entry name" value="SODIUM:DICARBOXYLATE SYMPORTER FAMILY PROTEIN"/>
    <property type="match status" value="1"/>
</dbReference>
<dbReference type="InterPro" id="IPR036458">
    <property type="entry name" value="Na:dicarbo_symporter_sf"/>
</dbReference>
<keyword evidence="5 7" id="KW-0472">Membrane</keyword>
<feature type="transmembrane region" description="Helical" evidence="7">
    <location>
        <begin position="122"/>
        <end position="144"/>
    </location>
</feature>
<evidence type="ECO:0000256" key="1">
    <source>
        <dbReference type="ARBA" id="ARBA00004141"/>
    </source>
</evidence>